<accession>A0A4S4FP21</accession>
<keyword evidence="1" id="KW-0472">Membrane</keyword>
<evidence type="ECO:0000313" key="2">
    <source>
        <dbReference type="EMBL" id="THG30777.1"/>
    </source>
</evidence>
<name>A0A4S4FP21_9MICO</name>
<proteinExistence type="predicted"/>
<gene>
    <name evidence="3" type="ORF">E6C64_08205</name>
    <name evidence="2" type="ORF">E6C64_09060</name>
</gene>
<dbReference type="OrthoDB" id="4374883at2"/>
<feature type="transmembrane region" description="Helical" evidence="1">
    <location>
        <begin position="88"/>
        <end position="112"/>
    </location>
</feature>
<dbReference type="RefSeq" id="WP_136427134.1">
    <property type="nucleotide sequence ID" value="NZ_SSSM01000003.1"/>
</dbReference>
<evidence type="ECO:0000256" key="1">
    <source>
        <dbReference type="SAM" id="Phobius"/>
    </source>
</evidence>
<keyword evidence="1" id="KW-0812">Transmembrane</keyword>
<dbReference type="Proteomes" id="UP000309133">
    <property type="component" value="Unassembled WGS sequence"/>
</dbReference>
<dbReference type="AlphaFoldDB" id="A0A4S4FP21"/>
<protein>
    <submittedName>
        <fullName evidence="3">DUF4190 domain-containing protein</fullName>
    </submittedName>
</protein>
<keyword evidence="4" id="KW-1185">Reference proteome</keyword>
<feature type="transmembrane region" description="Helical" evidence="1">
    <location>
        <begin position="55"/>
        <end position="76"/>
    </location>
</feature>
<organism evidence="3 4">
    <name type="scientific">Naasia lichenicola</name>
    <dbReference type="NCBI Taxonomy" id="2565933"/>
    <lineage>
        <taxon>Bacteria</taxon>
        <taxon>Bacillati</taxon>
        <taxon>Actinomycetota</taxon>
        <taxon>Actinomycetes</taxon>
        <taxon>Micrococcales</taxon>
        <taxon>Microbacteriaceae</taxon>
        <taxon>Naasia</taxon>
    </lineage>
</organism>
<comment type="caution">
    <text evidence="3">The sequence shown here is derived from an EMBL/GenBank/DDBJ whole genome shotgun (WGS) entry which is preliminary data.</text>
</comment>
<reference evidence="3 4" key="1">
    <citation type="submission" date="2019-04" db="EMBL/GenBank/DDBJ databases">
        <authorList>
            <person name="Jiang L."/>
        </authorList>
    </citation>
    <scope>NUCLEOTIDE SEQUENCE [LARGE SCALE GENOMIC DNA]</scope>
    <source>
        <strain evidence="3 4">YIM 131853</strain>
    </source>
</reference>
<feature type="transmembrane region" description="Helical" evidence="1">
    <location>
        <begin position="30"/>
        <end position="49"/>
    </location>
</feature>
<keyword evidence="1" id="KW-1133">Transmembrane helix</keyword>
<sequence>MTTQPTVPAPPTQMPSVVFDPYARRPSNGLAVAALVLGIVAIVFGIWIVVPLIGIAFAFSTFVPALLAVIFGFFGVRRAKEVRVGRGMALTGITLGGVTLALSVITTAVWVISFAGLGIASSSYSAQQAQQAQEQSQPDPEPVAPAEIQAVYPQGVVDVTGVSQYSDVYYANILGASVEGNDLRVSVDAMGNGDLRAADSSCIHDSSGFTVRPLGAEMTVNEGTHRAGDLIFSLVGMSGPITFTYSCQTDYSTVELITP</sequence>
<evidence type="ECO:0000313" key="3">
    <source>
        <dbReference type="EMBL" id="THG32014.1"/>
    </source>
</evidence>
<dbReference type="EMBL" id="SSSM01000004">
    <property type="protein sequence ID" value="THG30777.1"/>
    <property type="molecule type" value="Genomic_DNA"/>
</dbReference>
<dbReference type="EMBL" id="SSSM01000003">
    <property type="protein sequence ID" value="THG32014.1"/>
    <property type="molecule type" value="Genomic_DNA"/>
</dbReference>
<evidence type="ECO:0000313" key="4">
    <source>
        <dbReference type="Proteomes" id="UP000309133"/>
    </source>
</evidence>